<feature type="compositionally biased region" description="Basic and acidic residues" evidence="3">
    <location>
        <begin position="129"/>
        <end position="138"/>
    </location>
</feature>
<dbReference type="InParanoid" id="F8PNS6"/>
<dbReference type="EMBL" id="GL945477">
    <property type="protein sequence ID" value="EGO01803.1"/>
    <property type="molecule type" value="Genomic_DNA"/>
</dbReference>
<dbReference type="Gene3D" id="1.10.10.1420">
    <property type="entry name" value="DNA replication factor Cdt1, C-terminal WH domain"/>
    <property type="match status" value="1"/>
</dbReference>
<reference evidence="6" key="1">
    <citation type="journal article" date="2011" name="Science">
        <title>The plant cell wall-decomposing machinery underlies the functional diversity of forest fungi.</title>
        <authorList>
            <person name="Eastwood D.C."/>
            <person name="Floudas D."/>
            <person name="Binder M."/>
            <person name="Majcherczyk A."/>
            <person name="Schneider P."/>
            <person name="Aerts A."/>
            <person name="Asiegbu F.O."/>
            <person name="Baker S.E."/>
            <person name="Barry K."/>
            <person name="Bendiksby M."/>
            <person name="Blumentritt M."/>
            <person name="Coutinho P.M."/>
            <person name="Cullen D."/>
            <person name="de Vries R.P."/>
            <person name="Gathman A."/>
            <person name="Goodell B."/>
            <person name="Henrissat B."/>
            <person name="Ihrmark K."/>
            <person name="Kauserud H."/>
            <person name="Kohler A."/>
            <person name="LaButti K."/>
            <person name="Lapidus A."/>
            <person name="Lavin J.L."/>
            <person name="Lee Y.-H."/>
            <person name="Lindquist E."/>
            <person name="Lilly W."/>
            <person name="Lucas S."/>
            <person name="Morin E."/>
            <person name="Murat C."/>
            <person name="Oguiza J.A."/>
            <person name="Park J."/>
            <person name="Pisabarro A.G."/>
            <person name="Riley R."/>
            <person name="Rosling A."/>
            <person name="Salamov A."/>
            <person name="Schmidt O."/>
            <person name="Schmutz J."/>
            <person name="Skrede I."/>
            <person name="Stenlid J."/>
            <person name="Wiebenga A."/>
            <person name="Xie X."/>
            <person name="Kuees U."/>
            <person name="Hibbett D.S."/>
            <person name="Hoffmeister D."/>
            <person name="Hoegberg N."/>
            <person name="Martin F."/>
            <person name="Grigoriev I.V."/>
            <person name="Watkinson S.C."/>
        </authorList>
    </citation>
    <scope>NUCLEOTIDE SEQUENCE [LARGE SCALE GENOMIC DNA]</scope>
    <source>
        <strain evidence="6">strain S7.3</strain>
    </source>
</reference>
<evidence type="ECO:0000256" key="2">
    <source>
        <dbReference type="ARBA" id="ARBA00023306"/>
    </source>
</evidence>
<name>F8PNS6_SERL3</name>
<dbReference type="HOGENOM" id="CLU_014094_0_0_1"/>
<gene>
    <name evidence="5" type="ORF">SERLA73DRAFT_48588</name>
</gene>
<feature type="compositionally biased region" description="Polar residues" evidence="3">
    <location>
        <begin position="520"/>
        <end position="529"/>
    </location>
</feature>
<feature type="compositionally biased region" description="Polar residues" evidence="3">
    <location>
        <begin position="377"/>
        <end position="386"/>
    </location>
</feature>
<feature type="compositionally biased region" description="Basic and acidic residues" evidence="3">
    <location>
        <begin position="352"/>
        <end position="362"/>
    </location>
</feature>
<feature type="region of interest" description="Disordered" evidence="3">
    <location>
        <begin position="267"/>
        <end position="295"/>
    </location>
</feature>
<evidence type="ECO:0000259" key="4">
    <source>
        <dbReference type="Pfam" id="PF16679"/>
    </source>
</evidence>
<feature type="region of interest" description="Disordered" evidence="3">
    <location>
        <begin position="129"/>
        <end position="151"/>
    </location>
</feature>
<accession>F8PNS6</accession>
<feature type="compositionally biased region" description="Polar residues" evidence="3">
    <location>
        <begin position="1"/>
        <end position="10"/>
    </location>
</feature>
<feature type="compositionally biased region" description="Polar residues" evidence="3">
    <location>
        <begin position="270"/>
        <end position="293"/>
    </location>
</feature>
<dbReference type="AlphaFoldDB" id="F8PNS6"/>
<dbReference type="OMA" id="DWQRGAM"/>
<evidence type="ECO:0000256" key="1">
    <source>
        <dbReference type="ARBA" id="ARBA00008356"/>
    </source>
</evidence>
<organism evidence="6">
    <name type="scientific">Serpula lacrymans var. lacrymans (strain S7.3)</name>
    <name type="common">Dry rot fungus</name>
    <dbReference type="NCBI Taxonomy" id="936435"/>
    <lineage>
        <taxon>Eukaryota</taxon>
        <taxon>Fungi</taxon>
        <taxon>Dikarya</taxon>
        <taxon>Basidiomycota</taxon>
        <taxon>Agaricomycotina</taxon>
        <taxon>Agaricomycetes</taxon>
        <taxon>Agaricomycetidae</taxon>
        <taxon>Boletales</taxon>
        <taxon>Coniophorineae</taxon>
        <taxon>Serpulaceae</taxon>
        <taxon>Serpula</taxon>
    </lineage>
</organism>
<feature type="region of interest" description="Disordered" evidence="3">
    <location>
        <begin position="1"/>
        <end position="46"/>
    </location>
</feature>
<dbReference type="InterPro" id="IPR032054">
    <property type="entry name" value="Cdt1_C"/>
</dbReference>
<feature type="region of interest" description="Disordered" evidence="3">
    <location>
        <begin position="314"/>
        <end position="386"/>
    </location>
</feature>
<comment type="similarity">
    <text evidence="1">Belongs to the Cdt1 family.</text>
</comment>
<dbReference type="OrthoDB" id="3366139at2759"/>
<feature type="region of interest" description="Disordered" evidence="3">
    <location>
        <begin position="517"/>
        <end position="561"/>
    </location>
</feature>
<evidence type="ECO:0000313" key="5">
    <source>
        <dbReference type="EMBL" id="EGO01803.1"/>
    </source>
</evidence>
<evidence type="ECO:0000313" key="6">
    <source>
        <dbReference type="Proteomes" id="UP000008063"/>
    </source>
</evidence>
<evidence type="ECO:0000256" key="3">
    <source>
        <dbReference type="SAM" id="MobiDB-lite"/>
    </source>
</evidence>
<sequence>MSDVYTTLGVSPQKKRRLSSPDGEVTPKRLRLAPPTPPASAHKSSSSLLSLPTHLLRLNSLQIALQHALSHALATAAVSPSSDTGIVRNILNHVSLTTYSGFTTKFEVDDLKRLCWLWEWDGRALPESKAEAHDRDDENPFLDTPPSPPPKDWTRGSMGFIISPTSHFSKSVAKRVPVYGVGVEVEMDIDKNMTGGMAAVARWTADGGRRRKEFSGKLRRWIELHHNVKSIPNIPIANLPEISTATKASALTRALVSASPKGMASLSGLVPSSPSFPTKSHAKSATKSPTKSPAKQAITANKFAVPFPTIATSSASAADAKNSVTFPQTPSSRRIRDPAGSYLTPFKTPLKVARESTSDESRPCTPVHQRGAKAETAPSTPTTSRRQALYERIHQRSLTATPSKSAGAKVAGSKMTIEQIQKLGQEEMRRRCLLGRLGGVAESVWMLFSAPTGSSSTPALRKRKALPNSEVESAIIKSSPVPMSTSEATESLKLLTGLCPFFLRQLEITGEEWLEMPASTPASNSTESGTKGLVPPPSPGSKVKDSATELLTRSPRRVKREAGGLREVREIIRKELELQD</sequence>
<proteinExistence type="inferred from homology"/>
<keyword evidence="6" id="KW-1185">Reference proteome</keyword>
<dbReference type="Pfam" id="PF16679">
    <property type="entry name" value="CDT1_C"/>
    <property type="match status" value="1"/>
</dbReference>
<dbReference type="Proteomes" id="UP000008063">
    <property type="component" value="Unassembled WGS sequence"/>
</dbReference>
<feature type="domain" description="DNA replication factor Cdt1 C-terminal" evidence="4">
    <location>
        <begin position="423"/>
        <end position="507"/>
    </location>
</feature>
<feature type="compositionally biased region" description="Polar residues" evidence="3">
    <location>
        <begin position="322"/>
        <end position="332"/>
    </location>
</feature>
<dbReference type="InterPro" id="IPR038090">
    <property type="entry name" value="Cdt1_C_WH_dom_sf"/>
</dbReference>
<protein>
    <recommendedName>
        <fullName evidence="4">DNA replication factor Cdt1 C-terminal domain-containing protein</fullName>
    </recommendedName>
</protein>
<keyword evidence="2" id="KW-0131">Cell cycle</keyword>